<dbReference type="InterPro" id="IPR056717">
    <property type="entry name" value="DUF7815"/>
</dbReference>
<accession>A0AAV5CYC1</accession>
<protein>
    <recommendedName>
        <fullName evidence="2">DUF7815 domain-containing protein</fullName>
    </recommendedName>
</protein>
<feature type="compositionally biased region" description="Acidic residues" evidence="1">
    <location>
        <begin position="362"/>
        <end position="371"/>
    </location>
</feature>
<dbReference type="AlphaFoldDB" id="A0AAV5CYC1"/>
<sequence length="821" mass="88090">MEIPTAVIHRLQSSLRGAAGVPSFPDDAAPAPPFPCFADAVAAFDAGASTSASPELRCGRCGAAGGFLRGARSPLCVYCGSPRRGEDGECESGGVAFRDGPAYQWLLGSFGLDGSELVEFDNESTGSNKSKEAPKSGVIISELLDLKLACIPENKLAPASSMSEEQPSAAHTPNLTGVSADSLFIERKEAIPAVTVIPQTHNLAQEKQTTGIKSLESSRSEMHTTSTGSMTSERTNQSPAFANWDAEFQSASSVSAAAESAQLDLFKGASASEPFSFPAAGTAINPIVGSGNKTNVRSATLEHSEGLPSIDGTLVNDNISVQKVAHPVLESSSGIAPESSVPDIKSSVNKNSLKRDELQQRDDDDAFDDWQEFTSGENQRSISSAGESKEEHLRRDSSEIKTIDPWPLGNMESPNNVNGDFSDDWQAFATSSVQGGEDLVKPTEGSTSASVRLVEETTSNTSLEHPSQATSVDLWPMGNVDKHNITEMVKETNDSFDDWQDFAASGQLQNTSFSQTGDVMESLTVSQNEVNLDSWFMGDSREAKNTDLVNGNNAILNDWQGFAGSDLSQQSSSKNHSLEHHEAADSMWVNDSNKDAANTSSTNVESDGFDIWQDFAKSGQVTIVSPEPAKEIDPMDFWLTSNFKESNNREDVRRIDDSSVGWQDFASFGQAQESTKPEEGHIMKDPLGTDTLNLWASNDAAEKKLEEISGNNDLFDDWQDFKNSGETSLQVLSDASSLDRSLASKPDAVGLEFGTISGMNGVQQIGDVTPLPAIWPTKDAISEPEPADANIGKLLSQMHDLSFMLNDELSIPDKPVDHSKS</sequence>
<reference evidence="3" key="1">
    <citation type="journal article" date="2018" name="DNA Res.">
        <title>Multiple hybrid de novo genome assembly of finger millet, an orphan allotetraploid crop.</title>
        <authorList>
            <person name="Hatakeyama M."/>
            <person name="Aluri S."/>
            <person name="Balachadran M.T."/>
            <person name="Sivarajan S.R."/>
            <person name="Patrignani A."/>
            <person name="Gruter S."/>
            <person name="Poveda L."/>
            <person name="Shimizu-Inatsugi R."/>
            <person name="Baeten J."/>
            <person name="Francoijs K.J."/>
            <person name="Nataraja K.N."/>
            <person name="Reddy Y.A.N."/>
            <person name="Phadnis S."/>
            <person name="Ravikumar R.L."/>
            <person name="Schlapbach R."/>
            <person name="Sreeman S.M."/>
            <person name="Shimizu K.K."/>
        </authorList>
    </citation>
    <scope>NUCLEOTIDE SEQUENCE</scope>
</reference>
<feature type="compositionally biased region" description="Polar residues" evidence="1">
    <location>
        <begin position="372"/>
        <end position="386"/>
    </location>
</feature>
<dbReference type="PANTHER" id="PTHR36308:SF1">
    <property type="entry name" value="DENTIN SIALOPHOSPHOPROTEIN-RELATED"/>
    <property type="match status" value="1"/>
</dbReference>
<feature type="compositionally biased region" description="Polar residues" evidence="1">
    <location>
        <begin position="206"/>
        <end position="215"/>
    </location>
</feature>
<feature type="region of interest" description="Disordered" evidence="1">
    <location>
        <begin position="206"/>
        <end position="236"/>
    </location>
</feature>
<evidence type="ECO:0000313" key="4">
    <source>
        <dbReference type="Proteomes" id="UP001054889"/>
    </source>
</evidence>
<evidence type="ECO:0000313" key="3">
    <source>
        <dbReference type="EMBL" id="GJN03659.1"/>
    </source>
</evidence>
<proteinExistence type="predicted"/>
<feature type="compositionally biased region" description="Polar residues" evidence="1">
    <location>
        <begin position="589"/>
        <end position="603"/>
    </location>
</feature>
<dbReference type="Pfam" id="PF25122">
    <property type="entry name" value="DUF7815"/>
    <property type="match status" value="1"/>
</dbReference>
<dbReference type="Proteomes" id="UP001054889">
    <property type="component" value="Unassembled WGS sequence"/>
</dbReference>
<feature type="domain" description="DUF7815" evidence="2">
    <location>
        <begin position="54"/>
        <end position="81"/>
    </location>
</feature>
<keyword evidence="4" id="KW-1185">Reference proteome</keyword>
<organism evidence="3 4">
    <name type="scientific">Eleusine coracana subsp. coracana</name>
    <dbReference type="NCBI Taxonomy" id="191504"/>
    <lineage>
        <taxon>Eukaryota</taxon>
        <taxon>Viridiplantae</taxon>
        <taxon>Streptophyta</taxon>
        <taxon>Embryophyta</taxon>
        <taxon>Tracheophyta</taxon>
        <taxon>Spermatophyta</taxon>
        <taxon>Magnoliopsida</taxon>
        <taxon>Liliopsida</taxon>
        <taxon>Poales</taxon>
        <taxon>Poaceae</taxon>
        <taxon>PACMAD clade</taxon>
        <taxon>Chloridoideae</taxon>
        <taxon>Cynodonteae</taxon>
        <taxon>Eleusininae</taxon>
        <taxon>Eleusine</taxon>
    </lineage>
</organism>
<feature type="region of interest" description="Disordered" evidence="1">
    <location>
        <begin position="331"/>
        <end position="410"/>
    </location>
</feature>
<comment type="caution">
    <text evidence="3">The sequence shown here is derived from an EMBL/GenBank/DDBJ whole genome shotgun (WGS) entry which is preliminary data.</text>
</comment>
<dbReference type="EMBL" id="BQKI01000010">
    <property type="protein sequence ID" value="GJN03659.1"/>
    <property type="molecule type" value="Genomic_DNA"/>
</dbReference>
<evidence type="ECO:0000259" key="2">
    <source>
        <dbReference type="Pfam" id="PF25122"/>
    </source>
</evidence>
<name>A0AAV5CYC1_ELECO</name>
<feature type="compositionally biased region" description="Polar residues" evidence="1">
    <location>
        <begin position="223"/>
        <end position="236"/>
    </location>
</feature>
<dbReference type="PANTHER" id="PTHR36308">
    <property type="entry name" value="DENTIN SIALOPHOSPHOPROTEIN-RELATED"/>
    <property type="match status" value="1"/>
</dbReference>
<feature type="compositionally biased region" description="Polar residues" evidence="1">
    <location>
        <begin position="566"/>
        <end position="575"/>
    </location>
</feature>
<feature type="compositionally biased region" description="Basic and acidic residues" evidence="1">
    <location>
        <begin position="387"/>
        <end position="402"/>
    </location>
</feature>
<evidence type="ECO:0000256" key="1">
    <source>
        <dbReference type="SAM" id="MobiDB-lite"/>
    </source>
</evidence>
<reference evidence="3" key="2">
    <citation type="submission" date="2021-12" db="EMBL/GenBank/DDBJ databases">
        <title>Resequencing data analysis of finger millet.</title>
        <authorList>
            <person name="Hatakeyama M."/>
            <person name="Aluri S."/>
            <person name="Balachadran M.T."/>
            <person name="Sivarajan S.R."/>
            <person name="Poveda L."/>
            <person name="Shimizu-Inatsugi R."/>
            <person name="Schlapbach R."/>
            <person name="Sreeman S.M."/>
            <person name="Shimizu K.K."/>
        </authorList>
    </citation>
    <scope>NUCLEOTIDE SEQUENCE</scope>
</reference>
<feature type="region of interest" description="Disordered" evidence="1">
    <location>
        <begin position="566"/>
        <end position="603"/>
    </location>
</feature>
<gene>
    <name evidence="3" type="primary">ga21129</name>
    <name evidence="3" type="ORF">PR202_ga21129</name>
</gene>